<comment type="caution">
    <text evidence="1">The sequence shown here is derived from an EMBL/GenBank/DDBJ whole genome shotgun (WGS) entry which is preliminary data.</text>
</comment>
<keyword evidence="2" id="KW-1185">Reference proteome</keyword>
<organism evidence="1 2">
    <name type="scientific">Ovis ammon polii</name>
    <dbReference type="NCBI Taxonomy" id="230172"/>
    <lineage>
        <taxon>Eukaryota</taxon>
        <taxon>Metazoa</taxon>
        <taxon>Chordata</taxon>
        <taxon>Craniata</taxon>
        <taxon>Vertebrata</taxon>
        <taxon>Euteleostomi</taxon>
        <taxon>Mammalia</taxon>
        <taxon>Eutheria</taxon>
        <taxon>Laurasiatheria</taxon>
        <taxon>Artiodactyla</taxon>
        <taxon>Ruminantia</taxon>
        <taxon>Pecora</taxon>
        <taxon>Bovidae</taxon>
        <taxon>Caprinae</taxon>
        <taxon>Ovis</taxon>
    </lineage>
</organism>
<dbReference type="AlphaFoldDB" id="A0AAD4TWJ5"/>
<reference evidence="1" key="1">
    <citation type="submission" date="2022-03" db="EMBL/GenBank/DDBJ databases">
        <title>Genomic analyses of argali, domestic sheep and their hybrids provide insights into chromosomal evolution, heterosis and genetic basis of agronomic traits.</title>
        <authorList>
            <person name="Li M."/>
        </authorList>
    </citation>
    <scope>NUCLEOTIDE SEQUENCE</scope>
    <source>
        <strain evidence="1">CAU-MHL-2022a</strain>
        <tissue evidence="1">Skin</tissue>
    </source>
</reference>
<name>A0AAD4TWJ5_OVIAM</name>
<gene>
    <name evidence="1" type="ORF">MG293_014936</name>
</gene>
<dbReference type="Proteomes" id="UP001214576">
    <property type="component" value="Unassembled WGS sequence"/>
</dbReference>
<proteinExistence type="predicted"/>
<evidence type="ECO:0000313" key="2">
    <source>
        <dbReference type="Proteomes" id="UP001214576"/>
    </source>
</evidence>
<evidence type="ECO:0000313" key="1">
    <source>
        <dbReference type="EMBL" id="KAI4534076.1"/>
    </source>
</evidence>
<sequence>MCVPPQRRNMQAAREIDVQSCSLMSHGEANEGAELQQNEIYQDAVSDVIQTSSALLATKLNFMAAMEPKLQSAWAEGRGVDVFSQLCASWDSGCLCCVSGTGPKMGNSVQSPELSGHRFQFPTTSRCPADKYILLDKNTPTLTERKSETLLGDRMETYPDGEWKTPRQRLWSMGKESVAYTNYPEFQILEKQESGNPDPKKTHLVKANVRLLVDSEGFRFYLVLAMQFALIKRHPRHPGESVQTTGDWYTAQSKEAGFDFGVRSATEWPSASDREDGNPVAL</sequence>
<accession>A0AAD4TWJ5</accession>
<protein>
    <submittedName>
        <fullName evidence="1">Uncharacterized protein</fullName>
    </submittedName>
</protein>
<dbReference type="EMBL" id="JAKZEL010000019">
    <property type="protein sequence ID" value="KAI4534076.1"/>
    <property type="molecule type" value="Genomic_DNA"/>
</dbReference>